<evidence type="ECO:0000313" key="3">
    <source>
        <dbReference type="Proteomes" id="UP001250932"/>
    </source>
</evidence>
<dbReference type="EMBL" id="JAQOUE010000002">
    <property type="protein sequence ID" value="MDT7044274.1"/>
    <property type="molecule type" value="Genomic_DNA"/>
</dbReference>
<keyword evidence="3" id="KW-1185">Reference proteome</keyword>
<dbReference type="Pfam" id="PF00248">
    <property type="entry name" value="Aldo_ket_red"/>
    <property type="match status" value="1"/>
</dbReference>
<sequence length="280" mass="31327">MKTITTYNGISIPAFMYGTAWKKEATANLVQLAVRAGFKAIDTANQLVHYNEALVGEALLALANQGISRDSLFLQTKFTPVSGQDHRTPYDPMASLTDQVEQSFESSLQHLHTDYLDSYMLHGPYSRYGLGKEDWEVWKAIEGIYQSGRAKMIGVSNMTASQLNLLCEKATVKPMVVQNRCYAALGWDNEVREICKIQDIIYQGFSLLTANQNVLRTAEIGKIAQRVGAGPIQVIFRFSQQIGMLPLTGTTNEQHMKDDLHSEHFDLTSQELTQIEKMGL</sequence>
<dbReference type="InterPro" id="IPR036812">
    <property type="entry name" value="NAD(P)_OxRdtase_dom_sf"/>
</dbReference>
<feature type="domain" description="NADP-dependent oxidoreductase" evidence="1">
    <location>
        <begin position="20"/>
        <end position="277"/>
    </location>
</feature>
<dbReference type="PRINTS" id="PR00069">
    <property type="entry name" value="ALDKETRDTASE"/>
</dbReference>
<dbReference type="PANTHER" id="PTHR43827">
    <property type="entry name" value="2,5-DIKETO-D-GLUCONIC ACID REDUCTASE"/>
    <property type="match status" value="1"/>
</dbReference>
<dbReference type="CDD" id="cd19071">
    <property type="entry name" value="AKR_AKR1-5-like"/>
    <property type="match status" value="1"/>
</dbReference>
<dbReference type="PANTHER" id="PTHR43827:SF8">
    <property type="entry name" value="ALDO_KETO REDUCTASE FAMILY PROTEIN"/>
    <property type="match status" value="1"/>
</dbReference>
<organism evidence="2 3">
    <name type="scientific">Candidatus Nitronereus thalassa</name>
    <dbReference type="NCBI Taxonomy" id="3020898"/>
    <lineage>
        <taxon>Bacteria</taxon>
        <taxon>Pseudomonadati</taxon>
        <taxon>Nitrospirota</taxon>
        <taxon>Nitrospiria</taxon>
        <taxon>Nitrospirales</taxon>
        <taxon>Nitrospiraceae</taxon>
        <taxon>Candidatus Nitronereus</taxon>
    </lineage>
</organism>
<dbReference type="InterPro" id="IPR023210">
    <property type="entry name" value="NADP_OxRdtase_dom"/>
</dbReference>
<dbReference type="RefSeq" id="WP_313834859.1">
    <property type="nucleotide sequence ID" value="NZ_JAQOUE010000002.1"/>
</dbReference>
<accession>A0ABU3KDP7</accession>
<gene>
    <name evidence="2" type="ORF">PPG34_18130</name>
</gene>
<evidence type="ECO:0000259" key="1">
    <source>
        <dbReference type="Pfam" id="PF00248"/>
    </source>
</evidence>
<comment type="caution">
    <text evidence="2">The sequence shown here is derived from an EMBL/GenBank/DDBJ whole genome shotgun (WGS) entry which is preliminary data.</text>
</comment>
<proteinExistence type="predicted"/>
<dbReference type="Gene3D" id="3.20.20.100">
    <property type="entry name" value="NADP-dependent oxidoreductase domain"/>
    <property type="match status" value="1"/>
</dbReference>
<reference evidence="2 3" key="1">
    <citation type="journal article" date="2023" name="ISME J.">
        <title>Cultivation and genomic characterization of novel and ubiquitous marine nitrite-oxidizing bacteria from the Nitrospirales.</title>
        <authorList>
            <person name="Mueller A.J."/>
            <person name="Daebeler A."/>
            <person name="Herbold C.W."/>
            <person name="Kirkegaard R.H."/>
            <person name="Daims H."/>
        </authorList>
    </citation>
    <scope>NUCLEOTIDE SEQUENCE [LARGE SCALE GENOMIC DNA]</scope>
    <source>
        <strain evidence="2 3">EB</strain>
    </source>
</reference>
<evidence type="ECO:0000313" key="2">
    <source>
        <dbReference type="EMBL" id="MDT7044274.1"/>
    </source>
</evidence>
<dbReference type="InterPro" id="IPR020471">
    <property type="entry name" value="AKR"/>
</dbReference>
<dbReference type="SUPFAM" id="SSF51430">
    <property type="entry name" value="NAD(P)-linked oxidoreductase"/>
    <property type="match status" value="1"/>
</dbReference>
<protein>
    <submittedName>
        <fullName evidence="2">Aldo/keto reductase</fullName>
    </submittedName>
</protein>
<name>A0ABU3KDP7_9BACT</name>
<dbReference type="Proteomes" id="UP001250932">
    <property type="component" value="Unassembled WGS sequence"/>
</dbReference>